<dbReference type="PANTHER" id="PTHR30069:SF36">
    <property type="entry name" value="BLL6948 PROTEIN"/>
    <property type="match status" value="1"/>
</dbReference>
<dbReference type="GO" id="GO:0044718">
    <property type="term" value="P:siderophore transmembrane transport"/>
    <property type="evidence" value="ECO:0007669"/>
    <property type="project" value="TreeGrafter"/>
</dbReference>
<keyword evidence="1" id="KW-0472">Membrane</keyword>
<gene>
    <name evidence="4" type="ORF">DCW74_17940</name>
</gene>
<dbReference type="Pfam" id="PF07715">
    <property type="entry name" value="Plug"/>
    <property type="match status" value="1"/>
</dbReference>
<dbReference type="PROSITE" id="PS52016">
    <property type="entry name" value="TONB_DEPENDENT_REC_3"/>
    <property type="match status" value="1"/>
</dbReference>
<keyword evidence="4" id="KW-0675">Receptor</keyword>
<dbReference type="InterPro" id="IPR039426">
    <property type="entry name" value="TonB-dep_rcpt-like"/>
</dbReference>
<evidence type="ECO:0000259" key="3">
    <source>
        <dbReference type="Pfam" id="PF07715"/>
    </source>
</evidence>
<evidence type="ECO:0000256" key="2">
    <source>
        <dbReference type="SAM" id="SignalP"/>
    </source>
</evidence>
<organism evidence="4 5">
    <name type="scientific">Alteromonas australica</name>
    <dbReference type="NCBI Taxonomy" id="589873"/>
    <lineage>
        <taxon>Bacteria</taxon>
        <taxon>Pseudomonadati</taxon>
        <taxon>Pseudomonadota</taxon>
        <taxon>Gammaproteobacteria</taxon>
        <taxon>Alteromonadales</taxon>
        <taxon>Alteromonadaceae</taxon>
        <taxon>Alteromonas/Salinimonas group</taxon>
        <taxon>Alteromonas</taxon>
    </lineage>
</organism>
<dbReference type="Gene3D" id="2.170.130.10">
    <property type="entry name" value="TonB-dependent receptor, plug domain"/>
    <property type="match status" value="1"/>
</dbReference>
<keyword evidence="2" id="KW-0732">Signal</keyword>
<dbReference type="SUPFAM" id="SSF56935">
    <property type="entry name" value="Porins"/>
    <property type="match status" value="1"/>
</dbReference>
<protein>
    <submittedName>
        <fullName evidence="4">TonB-dependent receptor</fullName>
    </submittedName>
</protein>
<dbReference type="AlphaFoldDB" id="A0A350P8I4"/>
<evidence type="ECO:0000313" key="5">
    <source>
        <dbReference type="Proteomes" id="UP000263517"/>
    </source>
</evidence>
<feature type="non-terminal residue" evidence="4">
    <location>
        <position position="114"/>
    </location>
</feature>
<comment type="similarity">
    <text evidence="1">Belongs to the TonB-dependent receptor family.</text>
</comment>
<dbReference type="InterPro" id="IPR012910">
    <property type="entry name" value="Plug_dom"/>
</dbReference>
<keyword evidence="1" id="KW-1134">Transmembrane beta strand</keyword>
<dbReference type="GO" id="GO:0009279">
    <property type="term" value="C:cell outer membrane"/>
    <property type="evidence" value="ECO:0007669"/>
    <property type="project" value="UniProtKB-SubCell"/>
</dbReference>
<proteinExistence type="inferred from homology"/>
<keyword evidence="1" id="KW-0812">Transmembrane</keyword>
<evidence type="ECO:0000313" key="4">
    <source>
        <dbReference type="EMBL" id="HAW77601.1"/>
    </source>
</evidence>
<comment type="caution">
    <text evidence="4">The sequence shown here is derived from an EMBL/GenBank/DDBJ whole genome shotgun (WGS) entry which is preliminary data.</text>
</comment>
<dbReference type="GO" id="GO:0015344">
    <property type="term" value="F:siderophore uptake transmembrane transporter activity"/>
    <property type="evidence" value="ECO:0007669"/>
    <property type="project" value="TreeGrafter"/>
</dbReference>
<feature type="signal peptide" evidence="2">
    <location>
        <begin position="1"/>
        <end position="19"/>
    </location>
</feature>
<name>A0A350P8I4_9ALTE</name>
<comment type="subcellular location">
    <subcellularLocation>
        <location evidence="1">Cell outer membrane</location>
        <topology evidence="1">Multi-pass membrane protein</topology>
    </subcellularLocation>
</comment>
<dbReference type="EMBL" id="DNAN01000624">
    <property type="protein sequence ID" value="HAW77601.1"/>
    <property type="molecule type" value="Genomic_DNA"/>
</dbReference>
<sequence length="114" mass="12331">MVKKTPIALLVLAALQANAHEDNSHDIEKVTVSGRQVSLVGEAISASQGVVGQEEIQLRPILRTGEILEFIPGMVVTQHSGTGKANQYFLRGFNLDHGTDFATFVDGMPVNMRT</sequence>
<dbReference type="InterPro" id="IPR037066">
    <property type="entry name" value="Plug_dom_sf"/>
</dbReference>
<feature type="chain" id="PRO_5016601372" evidence="2">
    <location>
        <begin position="20"/>
        <end position="114"/>
    </location>
</feature>
<accession>A0A350P8I4</accession>
<keyword evidence="1" id="KW-0813">Transport</keyword>
<evidence type="ECO:0000256" key="1">
    <source>
        <dbReference type="PROSITE-ProRule" id="PRU01360"/>
    </source>
</evidence>
<reference evidence="4 5" key="1">
    <citation type="journal article" date="2018" name="Nat. Biotechnol.">
        <title>A standardized bacterial taxonomy based on genome phylogeny substantially revises the tree of life.</title>
        <authorList>
            <person name="Parks D.H."/>
            <person name="Chuvochina M."/>
            <person name="Waite D.W."/>
            <person name="Rinke C."/>
            <person name="Skarshewski A."/>
            <person name="Chaumeil P.A."/>
            <person name="Hugenholtz P."/>
        </authorList>
    </citation>
    <scope>NUCLEOTIDE SEQUENCE [LARGE SCALE GENOMIC DNA]</scope>
    <source>
        <strain evidence="4">UBA11978</strain>
    </source>
</reference>
<dbReference type="PANTHER" id="PTHR30069">
    <property type="entry name" value="TONB-DEPENDENT OUTER MEMBRANE RECEPTOR"/>
    <property type="match status" value="1"/>
</dbReference>
<dbReference type="Proteomes" id="UP000263517">
    <property type="component" value="Unassembled WGS sequence"/>
</dbReference>
<keyword evidence="1" id="KW-0998">Cell outer membrane</keyword>
<feature type="domain" description="TonB-dependent receptor plug" evidence="3">
    <location>
        <begin position="44"/>
        <end position="112"/>
    </location>
</feature>